<evidence type="ECO:0000256" key="3">
    <source>
        <dbReference type="ARBA" id="ARBA00022475"/>
    </source>
</evidence>
<evidence type="ECO:0000256" key="6">
    <source>
        <dbReference type="ARBA" id="ARBA00023136"/>
    </source>
</evidence>
<feature type="transmembrane region" description="Helical" evidence="7">
    <location>
        <begin position="190"/>
        <end position="208"/>
    </location>
</feature>
<organism evidence="8 9">
    <name type="scientific">Phenylobacterium soli</name>
    <dbReference type="NCBI Taxonomy" id="2170551"/>
    <lineage>
        <taxon>Bacteria</taxon>
        <taxon>Pseudomonadati</taxon>
        <taxon>Pseudomonadota</taxon>
        <taxon>Alphaproteobacteria</taxon>
        <taxon>Caulobacterales</taxon>
        <taxon>Caulobacteraceae</taxon>
        <taxon>Phenylobacterium</taxon>
    </lineage>
</organism>
<keyword evidence="5 7" id="KW-1133">Transmembrane helix</keyword>
<gene>
    <name evidence="8" type="ORF">DJ017_06910</name>
</gene>
<evidence type="ECO:0000313" key="9">
    <source>
        <dbReference type="Proteomes" id="UP000249254"/>
    </source>
</evidence>
<evidence type="ECO:0000256" key="2">
    <source>
        <dbReference type="ARBA" id="ARBA00022448"/>
    </source>
</evidence>
<keyword evidence="6 7" id="KW-0472">Membrane</keyword>
<dbReference type="Gene3D" id="1.20.1250.20">
    <property type="entry name" value="MFS general substrate transporter like domains"/>
    <property type="match status" value="1"/>
</dbReference>
<feature type="transmembrane region" description="Helical" evidence="7">
    <location>
        <begin position="161"/>
        <end position="184"/>
    </location>
</feature>
<name>A0A328AHJ3_9CAUL</name>
<dbReference type="AlphaFoldDB" id="A0A328AHJ3"/>
<dbReference type="EMBL" id="QFYQ01000001">
    <property type="protein sequence ID" value="RAK54272.1"/>
    <property type="molecule type" value="Genomic_DNA"/>
</dbReference>
<dbReference type="Proteomes" id="UP000249254">
    <property type="component" value="Unassembled WGS sequence"/>
</dbReference>
<proteinExistence type="predicted"/>
<comment type="subcellular location">
    <subcellularLocation>
        <location evidence="1">Cell membrane</location>
        <topology evidence="1">Multi-pass membrane protein</topology>
    </subcellularLocation>
</comment>
<dbReference type="InterPro" id="IPR010290">
    <property type="entry name" value="TM_effector"/>
</dbReference>
<evidence type="ECO:0000256" key="5">
    <source>
        <dbReference type="ARBA" id="ARBA00022989"/>
    </source>
</evidence>
<evidence type="ECO:0000313" key="8">
    <source>
        <dbReference type="EMBL" id="RAK54272.1"/>
    </source>
</evidence>
<dbReference type="Pfam" id="PF05977">
    <property type="entry name" value="MFS_3"/>
    <property type="match status" value="1"/>
</dbReference>
<accession>A0A328AHJ3</accession>
<sequence>MPAADPDPSQDIVPSARALLKERDYLAFWASRWTGSFAAQIQSVAMGWQMYALARQTRSVEESAFLVGMIGLAAFAPVFLLTLPAGETADRHDRKTVLLCCFAGEILSVLALAFASWRGIASVPLLLIIAALFGAARAFFAPANTAMGPMLVPRRLLPRAIAWNSLAWQTASVAGPAAGGLLVALSPTHAYMVTFVLYLASALSVIAIRKSTRPERQPGSRWTLMKEGLHYVWKQKIVFGAISLDLFAVLLGGATALLPVFARDILHVGAQGFGVLRAAPAIGATVVGFWLAAHPIRHKAGVFMFAGVATFGLATCAFALSRSLWISVVALAVLGGADMLSVFVRQTLVQLVTPDAMRGRVAAVSSVFVGASNELGEFESGVVARFLGPVGAALFGGIGALLVTGLWARLFPALRRADRLE</sequence>
<dbReference type="CDD" id="cd06173">
    <property type="entry name" value="MFS_MefA_like"/>
    <property type="match status" value="1"/>
</dbReference>
<dbReference type="PANTHER" id="PTHR23513:SF9">
    <property type="entry name" value="ENTEROBACTIN EXPORTER ENTS"/>
    <property type="match status" value="1"/>
</dbReference>
<dbReference type="OrthoDB" id="7283966at2"/>
<feature type="transmembrane region" description="Helical" evidence="7">
    <location>
        <begin position="300"/>
        <end position="320"/>
    </location>
</feature>
<dbReference type="RefSeq" id="WP_111528023.1">
    <property type="nucleotide sequence ID" value="NZ_JBHRSG010000002.1"/>
</dbReference>
<dbReference type="InterPro" id="IPR036259">
    <property type="entry name" value="MFS_trans_sf"/>
</dbReference>
<reference evidence="9" key="1">
    <citation type="submission" date="2018-05" db="EMBL/GenBank/DDBJ databases">
        <authorList>
            <person name="Li X."/>
        </authorList>
    </citation>
    <scope>NUCLEOTIDE SEQUENCE [LARGE SCALE GENOMIC DNA]</scope>
    <source>
        <strain evidence="9">LX32</strain>
    </source>
</reference>
<dbReference type="SUPFAM" id="SSF103473">
    <property type="entry name" value="MFS general substrate transporter"/>
    <property type="match status" value="1"/>
</dbReference>
<dbReference type="PANTHER" id="PTHR23513">
    <property type="entry name" value="INTEGRAL MEMBRANE EFFLUX PROTEIN-RELATED"/>
    <property type="match status" value="1"/>
</dbReference>
<feature type="transmembrane region" description="Helical" evidence="7">
    <location>
        <begin position="274"/>
        <end position="293"/>
    </location>
</feature>
<feature type="transmembrane region" description="Helical" evidence="7">
    <location>
        <begin position="237"/>
        <end position="262"/>
    </location>
</feature>
<evidence type="ECO:0000256" key="4">
    <source>
        <dbReference type="ARBA" id="ARBA00022692"/>
    </source>
</evidence>
<feature type="transmembrane region" description="Helical" evidence="7">
    <location>
        <begin position="97"/>
        <end position="117"/>
    </location>
</feature>
<feature type="transmembrane region" description="Helical" evidence="7">
    <location>
        <begin position="326"/>
        <end position="344"/>
    </location>
</feature>
<evidence type="ECO:0000256" key="7">
    <source>
        <dbReference type="SAM" id="Phobius"/>
    </source>
</evidence>
<feature type="transmembrane region" description="Helical" evidence="7">
    <location>
        <begin position="64"/>
        <end position="85"/>
    </location>
</feature>
<keyword evidence="4 7" id="KW-0812">Transmembrane</keyword>
<feature type="transmembrane region" description="Helical" evidence="7">
    <location>
        <begin position="392"/>
        <end position="411"/>
    </location>
</feature>
<dbReference type="GO" id="GO:0005886">
    <property type="term" value="C:plasma membrane"/>
    <property type="evidence" value="ECO:0007669"/>
    <property type="project" value="UniProtKB-SubCell"/>
</dbReference>
<comment type="caution">
    <text evidence="8">The sequence shown here is derived from an EMBL/GenBank/DDBJ whole genome shotgun (WGS) entry which is preliminary data.</text>
</comment>
<protein>
    <submittedName>
        <fullName evidence="8">MFS transporter</fullName>
    </submittedName>
</protein>
<keyword evidence="3" id="KW-1003">Cell membrane</keyword>
<keyword evidence="2" id="KW-0813">Transport</keyword>
<keyword evidence="9" id="KW-1185">Reference proteome</keyword>
<feature type="transmembrane region" description="Helical" evidence="7">
    <location>
        <begin position="123"/>
        <end position="140"/>
    </location>
</feature>
<evidence type="ECO:0000256" key="1">
    <source>
        <dbReference type="ARBA" id="ARBA00004651"/>
    </source>
</evidence>